<evidence type="ECO:0000259" key="4">
    <source>
        <dbReference type="PROSITE" id="PS50956"/>
    </source>
</evidence>
<dbReference type="InterPro" id="IPR019888">
    <property type="entry name" value="Tscrpt_reg_AsnC-like"/>
</dbReference>
<dbReference type="InterPro" id="IPR000485">
    <property type="entry name" value="AsnC-type_HTH_dom"/>
</dbReference>
<dbReference type="PROSITE" id="PS50956">
    <property type="entry name" value="HTH_ASNC_2"/>
    <property type="match status" value="1"/>
</dbReference>
<feature type="domain" description="HTH asnC-type" evidence="4">
    <location>
        <begin position="4"/>
        <end position="67"/>
    </location>
</feature>
<evidence type="ECO:0000256" key="3">
    <source>
        <dbReference type="ARBA" id="ARBA00023163"/>
    </source>
</evidence>
<reference evidence="6" key="1">
    <citation type="journal article" date="2019" name="Int. J. Syst. Evol. Microbiol.">
        <title>The Global Catalogue of Microorganisms (GCM) 10K type strain sequencing project: providing services to taxonomists for standard genome sequencing and annotation.</title>
        <authorList>
            <consortium name="The Broad Institute Genomics Platform"/>
            <consortium name="The Broad Institute Genome Sequencing Center for Infectious Disease"/>
            <person name="Wu L."/>
            <person name="Ma J."/>
        </authorList>
    </citation>
    <scope>NUCLEOTIDE SEQUENCE [LARGE SCALE GENOMIC DNA]</scope>
    <source>
        <strain evidence="6">JCM 17808</strain>
    </source>
</reference>
<dbReference type="PANTHER" id="PTHR30154:SF34">
    <property type="entry name" value="TRANSCRIPTIONAL REGULATOR AZLB"/>
    <property type="match status" value="1"/>
</dbReference>
<dbReference type="SMART" id="SM00344">
    <property type="entry name" value="HTH_ASNC"/>
    <property type="match status" value="1"/>
</dbReference>
<sequence>MYRMDDLDRRLIAALRRDGRSPVSTLAADLHTTRTTVTSRMKRLTDAGIIVGYTVRVDTDAEGGGLQAMSLIEVEGRTTDRVIHELRGLPEISALHTTNGGWDLIAELECTGLQNFDEVLRRIRGVPGIVNSRTHVLLRSVVR</sequence>
<keyword evidence="3" id="KW-0804">Transcription</keyword>
<keyword evidence="6" id="KW-1185">Reference proteome</keyword>
<dbReference type="InterPro" id="IPR036388">
    <property type="entry name" value="WH-like_DNA-bd_sf"/>
</dbReference>
<proteinExistence type="predicted"/>
<organism evidence="5 6">
    <name type="scientific">Brevibacterium pityocampae</name>
    <dbReference type="NCBI Taxonomy" id="506594"/>
    <lineage>
        <taxon>Bacteria</taxon>
        <taxon>Bacillati</taxon>
        <taxon>Actinomycetota</taxon>
        <taxon>Actinomycetes</taxon>
        <taxon>Micrococcales</taxon>
        <taxon>Brevibacteriaceae</taxon>
        <taxon>Brevibacterium</taxon>
    </lineage>
</organism>
<name>A0ABP8JAY9_9MICO</name>
<dbReference type="Gene3D" id="1.10.10.10">
    <property type="entry name" value="Winged helix-like DNA-binding domain superfamily/Winged helix DNA-binding domain"/>
    <property type="match status" value="1"/>
</dbReference>
<evidence type="ECO:0000313" key="5">
    <source>
        <dbReference type="EMBL" id="GAA4387966.1"/>
    </source>
</evidence>
<evidence type="ECO:0000256" key="1">
    <source>
        <dbReference type="ARBA" id="ARBA00023015"/>
    </source>
</evidence>
<dbReference type="Proteomes" id="UP001500642">
    <property type="component" value="Unassembled WGS sequence"/>
</dbReference>
<evidence type="ECO:0000256" key="2">
    <source>
        <dbReference type="ARBA" id="ARBA00023125"/>
    </source>
</evidence>
<accession>A0ABP8JAY9</accession>
<dbReference type="Gene3D" id="3.30.70.920">
    <property type="match status" value="1"/>
</dbReference>
<dbReference type="PANTHER" id="PTHR30154">
    <property type="entry name" value="LEUCINE-RESPONSIVE REGULATORY PROTEIN"/>
    <property type="match status" value="1"/>
</dbReference>
<keyword evidence="1" id="KW-0805">Transcription regulation</keyword>
<dbReference type="Pfam" id="PF13404">
    <property type="entry name" value="HTH_AsnC-type"/>
    <property type="match status" value="1"/>
</dbReference>
<dbReference type="EMBL" id="BAABGL010000006">
    <property type="protein sequence ID" value="GAA4387966.1"/>
    <property type="molecule type" value="Genomic_DNA"/>
</dbReference>
<keyword evidence="2" id="KW-0238">DNA-binding</keyword>
<dbReference type="PRINTS" id="PR00033">
    <property type="entry name" value="HTHASNC"/>
</dbReference>
<evidence type="ECO:0000313" key="6">
    <source>
        <dbReference type="Proteomes" id="UP001500642"/>
    </source>
</evidence>
<dbReference type="Pfam" id="PF01037">
    <property type="entry name" value="AsnC_trans_reg"/>
    <property type="match status" value="1"/>
</dbReference>
<dbReference type="InterPro" id="IPR011008">
    <property type="entry name" value="Dimeric_a/b-barrel"/>
</dbReference>
<protein>
    <submittedName>
        <fullName evidence="5">Lrp/AsnC family transcriptional regulator</fullName>
    </submittedName>
</protein>
<dbReference type="RefSeq" id="WP_137319498.1">
    <property type="nucleotide sequence ID" value="NZ_BAABGL010000006.1"/>
</dbReference>
<comment type="caution">
    <text evidence="5">The sequence shown here is derived from an EMBL/GenBank/DDBJ whole genome shotgun (WGS) entry which is preliminary data.</text>
</comment>
<dbReference type="SUPFAM" id="SSF46785">
    <property type="entry name" value="Winged helix' DNA-binding domain"/>
    <property type="match status" value="1"/>
</dbReference>
<dbReference type="InterPro" id="IPR036390">
    <property type="entry name" value="WH_DNA-bd_sf"/>
</dbReference>
<gene>
    <name evidence="5" type="ORF">GCM10023167_12280</name>
</gene>
<dbReference type="InterPro" id="IPR019887">
    <property type="entry name" value="Tscrpt_reg_AsnC/Lrp_C"/>
</dbReference>
<dbReference type="SUPFAM" id="SSF54909">
    <property type="entry name" value="Dimeric alpha+beta barrel"/>
    <property type="match status" value="1"/>
</dbReference>